<evidence type="ECO:0000256" key="4">
    <source>
        <dbReference type="ARBA" id="ARBA00022561"/>
    </source>
</evidence>
<evidence type="ECO:0000256" key="2">
    <source>
        <dbReference type="ARBA" id="ARBA00006131"/>
    </source>
</evidence>
<dbReference type="KEGG" id="vg:80534687"/>
<comment type="function">
    <text evidence="6">Self-assembles to form an icosahedral capsid.</text>
</comment>
<dbReference type="GeneID" id="80534687"/>
<evidence type="ECO:0000256" key="7">
    <source>
        <dbReference type="SAM" id="MobiDB-lite"/>
    </source>
</evidence>
<dbReference type="InterPro" id="IPR004219">
    <property type="entry name" value="TTvirus_Unk"/>
</dbReference>
<accession>A0A678MIP4</accession>
<evidence type="ECO:0000313" key="8">
    <source>
        <dbReference type="EMBL" id="AEZ53061.1"/>
    </source>
</evidence>
<keyword evidence="3 6" id="KW-1140">T=1 icosahedral capsid protein</keyword>
<sequence>MRRKLYRRRRRGRYYPRFRYGGRRRWFYRRWRRRRVPRRVRTVRVTEHIPGRHKYLTVTGWEPLGNLCASDSARSEATPYCSVEPQCGTATWHGTWGHHYFTFSNLLNRASARWNMFSGDWESFDYIAFLGGTIRIPQTSTATWMITFDEYLQTAQTKWNEKNKEDHWGHPGILLNVPKTHIIFPTWNYRHRKMYKIRITPPPGWKGVQRFPEAMSYICMHWLWTYCDFEHAFYDHICKSNATDTCQVAPWWAQNNMLDKWVDRTKYQASTSCNTTDKNWGPFLPQRFAPQAHESSLFFLYKLRFKLVGSAIWRPLPRIFQAEGLVPDPEGPPAQQSLEGQDESEAEQPPHKKRKRPLSTYDIWGQDLDSDGFIKERALRRITGYNPRDEQHTLARRLRSLHDKLHDVLGNRGLLRQRL</sequence>
<evidence type="ECO:0000256" key="1">
    <source>
        <dbReference type="ARBA" id="ARBA00004328"/>
    </source>
</evidence>
<feature type="region of interest" description="Disordered" evidence="7">
    <location>
        <begin position="324"/>
        <end position="359"/>
    </location>
</feature>
<organism evidence="8 9">
    <name type="scientific">Torque teno felis virus-Fc-TTV1</name>
    <dbReference type="NCBI Taxonomy" id="1138485"/>
    <lineage>
        <taxon>Viruses</taxon>
        <taxon>Monodnaviria</taxon>
        <taxon>Shotokuvirae</taxon>
        <taxon>Commensaviricota</taxon>
        <taxon>Cardeaviricetes</taxon>
        <taxon>Sanitavirales</taxon>
        <taxon>Anelloviridae</taxon>
        <taxon>Etatorquevirus</taxon>
        <taxon>Etatorquevirus felid5</taxon>
    </lineage>
</organism>
<keyword evidence="4 6" id="KW-0167">Capsid protein</keyword>
<dbReference type="Pfam" id="PF02956">
    <property type="entry name" value="TT_ORF1"/>
    <property type="match status" value="1"/>
</dbReference>
<dbReference type="Proteomes" id="UP000679294">
    <property type="component" value="Segment"/>
</dbReference>
<reference evidence="8" key="1">
    <citation type="submission" date="2011-02" db="EMBL/GenBank/DDBJ databases">
        <title>Identification and characterization of feline anelloviruses.</title>
        <authorList>
            <person name="Smits S.L."/>
            <person name="Beall M."/>
            <person name="van Leeuwen M."/>
            <person name="DiMarco T."/>
            <person name="Simon J.H."/>
            <person name="Osterhaus A.D.M.E."/>
        </authorList>
    </citation>
    <scope>NUCLEOTIDE SEQUENCE</scope>
    <source>
        <strain evidence="8">VS4300006</strain>
    </source>
</reference>
<evidence type="ECO:0000256" key="5">
    <source>
        <dbReference type="ARBA" id="ARBA00022844"/>
    </source>
</evidence>
<protein>
    <recommendedName>
        <fullName evidence="6">Capsid protein</fullName>
    </recommendedName>
</protein>
<comment type="similarity">
    <text evidence="2 6">Belongs to the anelloviridae capsid protein family.</text>
</comment>
<evidence type="ECO:0000256" key="6">
    <source>
        <dbReference type="RuleBase" id="RU361230"/>
    </source>
</evidence>
<name>A0A678MIP4_9VIRU</name>
<comment type="subcellular location">
    <subcellularLocation>
        <location evidence="1 6">Virion</location>
    </subcellularLocation>
</comment>
<proteinExistence type="inferred from homology"/>
<keyword evidence="5 6" id="KW-0946">Virion</keyword>
<evidence type="ECO:0000313" key="9">
    <source>
        <dbReference type="Proteomes" id="UP000679294"/>
    </source>
</evidence>
<dbReference type="GO" id="GO:0039615">
    <property type="term" value="C:T=1 icosahedral viral capsid"/>
    <property type="evidence" value="ECO:0007669"/>
    <property type="project" value="UniProtKB-UniRule"/>
</dbReference>
<keyword evidence="9" id="KW-1185">Reference proteome</keyword>
<evidence type="ECO:0000256" key="3">
    <source>
        <dbReference type="ARBA" id="ARBA00022431"/>
    </source>
</evidence>
<dbReference type="EMBL" id="JF304937">
    <property type="protein sequence ID" value="AEZ53061.1"/>
    <property type="molecule type" value="Genomic_DNA"/>
</dbReference>
<dbReference type="RefSeq" id="YP_010796990.1">
    <property type="nucleotide sequence ID" value="NC_076123.1"/>
</dbReference>